<keyword evidence="6" id="KW-1185">Reference proteome</keyword>
<dbReference type="OMA" id="THRIAAW"/>
<accession>A8N5S1</accession>
<organism evidence="5 6">
    <name type="scientific">Coprinopsis cinerea (strain Okayama-7 / 130 / ATCC MYA-4618 / FGSC 9003)</name>
    <name type="common">Inky cap fungus</name>
    <name type="synonym">Hormographiella aspergillata</name>
    <dbReference type="NCBI Taxonomy" id="240176"/>
    <lineage>
        <taxon>Eukaryota</taxon>
        <taxon>Fungi</taxon>
        <taxon>Dikarya</taxon>
        <taxon>Basidiomycota</taxon>
        <taxon>Agaricomycotina</taxon>
        <taxon>Agaricomycetes</taxon>
        <taxon>Agaricomycetidae</taxon>
        <taxon>Agaricales</taxon>
        <taxon>Agaricineae</taxon>
        <taxon>Psathyrellaceae</taxon>
        <taxon>Coprinopsis</taxon>
    </lineage>
</organism>
<dbReference type="PANTHER" id="PTHR16301">
    <property type="entry name" value="IMPACT-RELATED"/>
    <property type="match status" value="1"/>
</dbReference>
<dbReference type="STRING" id="240176.A8N5S1"/>
<dbReference type="InterPro" id="IPR020568">
    <property type="entry name" value="Ribosomal_Su5_D2-typ_SF"/>
</dbReference>
<gene>
    <name evidence="5" type="ORF">CC1G_11819</name>
</gene>
<dbReference type="InterPro" id="IPR020569">
    <property type="entry name" value="UPF0029_Impact_CS"/>
</dbReference>
<evidence type="ECO:0000313" key="6">
    <source>
        <dbReference type="Proteomes" id="UP000001861"/>
    </source>
</evidence>
<dbReference type="VEuPathDB" id="FungiDB:CC1G_11819"/>
<dbReference type="SUPFAM" id="SSF54211">
    <property type="entry name" value="Ribosomal protein S5 domain 2-like"/>
    <property type="match status" value="1"/>
</dbReference>
<dbReference type="GO" id="GO:0005737">
    <property type="term" value="C:cytoplasm"/>
    <property type="evidence" value="ECO:0007669"/>
    <property type="project" value="TreeGrafter"/>
</dbReference>
<dbReference type="OrthoDB" id="69641at2759"/>
<feature type="domain" description="Impact N-terminal" evidence="4">
    <location>
        <begin position="28"/>
        <end position="145"/>
    </location>
</feature>
<name>A8N5S1_COPC7</name>
<feature type="coiled-coil region" evidence="2">
    <location>
        <begin position="148"/>
        <end position="175"/>
    </location>
</feature>
<dbReference type="PROSITE" id="PS00910">
    <property type="entry name" value="UPF0029"/>
    <property type="match status" value="1"/>
</dbReference>
<dbReference type="InterPro" id="IPR023582">
    <property type="entry name" value="Impact"/>
</dbReference>
<evidence type="ECO:0000259" key="4">
    <source>
        <dbReference type="Pfam" id="PF01205"/>
    </source>
</evidence>
<comment type="similarity">
    <text evidence="1">Belongs to the IMPACT family.</text>
</comment>
<protein>
    <recommendedName>
        <fullName evidence="4">Impact N-terminal domain-containing protein</fullName>
    </recommendedName>
</protein>
<comment type="caution">
    <text evidence="5">The sequence shown here is derived from an EMBL/GenBank/DDBJ whole genome shotgun (WGS) entry which is preliminary data.</text>
</comment>
<dbReference type="Pfam" id="PF01205">
    <property type="entry name" value="Impact_N"/>
    <property type="match status" value="1"/>
</dbReference>
<evidence type="ECO:0000256" key="3">
    <source>
        <dbReference type="SAM" id="MobiDB-lite"/>
    </source>
</evidence>
<dbReference type="Gene3D" id="3.30.230.30">
    <property type="entry name" value="Impact, N-terminal domain"/>
    <property type="match status" value="1"/>
</dbReference>
<evidence type="ECO:0000256" key="1">
    <source>
        <dbReference type="ARBA" id="ARBA00007665"/>
    </source>
</evidence>
<dbReference type="eggNOG" id="KOG3299">
    <property type="taxonomic scope" value="Eukaryota"/>
</dbReference>
<feature type="region of interest" description="Disordered" evidence="3">
    <location>
        <begin position="181"/>
        <end position="208"/>
    </location>
</feature>
<reference evidence="5 6" key="1">
    <citation type="journal article" date="2010" name="Proc. Natl. Acad. Sci. U.S.A.">
        <title>Insights into evolution of multicellular fungi from the assembled chromosomes of the mushroom Coprinopsis cinerea (Coprinus cinereus).</title>
        <authorList>
            <person name="Stajich J.E."/>
            <person name="Wilke S.K."/>
            <person name="Ahren D."/>
            <person name="Au C.H."/>
            <person name="Birren B.W."/>
            <person name="Borodovsky M."/>
            <person name="Burns C."/>
            <person name="Canback B."/>
            <person name="Casselton L.A."/>
            <person name="Cheng C.K."/>
            <person name="Deng J."/>
            <person name="Dietrich F.S."/>
            <person name="Fargo D.C."/>
            <person name="Farman M.L."/>
            <person name="Gathman A.C."/>
            <person name="Goldberg J."/>
            <person name="Guigo R."/>
            <person name="Hoegger P.J."/>
            <person name="Hooker J.B."/>
            <person name="Huggins A."/>
            <person name="James T.Y."/>
            <person name="Kamada T."/>
            <person name="Kilaru S."/>
            <person name="Kodira C."/>
            <person name="Kues U."/>
            <person name="Kupfer D."/>
            <person name="Kwan H.S."/>
            <person name="Lomsadze A."/>
            <person name="Li W."/>
            <person name="Lilly W.W."/>
            <person name="Ma L.J."/>
            <person name="Mackey A.J."/>
            <person name="Manning G."/>
            <person name="Martin F."/>
            <person name="Muraguchi H."/>
            <person name="Natvig D.O."/>
            <person name="Palmerini H."/>
            <person name="Ramesh M.A."/>
            <person name="Rehmeyer C.J."/>
            <person name="Roe B.A."/>
            <person name="Shenoy N."/>
            <person name="Stanke M."/>
            <person name="Ter-Hovhannisyan V."/>
            <person name="Tunlid A."/>
            <person name="Velagapudi R."/>
            <person name="Vision T.J."/>
            <person name="Zeng Q."/>
            <person name="Zolan M.E."/>
            <person name="Pukkila P.J."/>
        </authorList>
    </citation>
    <scope>NUCLEOTIDE SEQUENCE [LARGE SCALE GENOMIC DNA]</scope>
    <source>
        <strain evidence="6">Okayama-7 / 130 / ATCC MYA-4618 / FGSC 9003</strain>
    </source>
</reference>
<dbReference type="InterPro" id="IPR001498">
    <property type="entry name" value="Impact_N"/>
</dbReference>
<dbReference type="KEGG" id="cci:CC1G_11819"/>
<dbReference type="Proteomes" id="UP000001861">
    <property type="component" value="Unassembled WGS sequence"/>
</dbReference>
<proteinExistence type="inferred from homology"/>
<dbReference type="EMBL" id="AACS02000003">
    <property type="protein sequence ID" value="EAU91587.1"/>
    <property type="molecule type" value="Genomic_DNA"/>
</dbReference>
<feature type="compositionally biased region" description="Low complexity" evidence="3">
    <location>
        <begin position="181"/>
        <end position="193"/>
    </location>
</feature>
<evidence type="ECO:0000256" key="2">
    <source>
        <dbReference type="SAM" id="Coils"/>
    </source>
</evidence>
<dbReference type="InterPro" id="IPR036956">
    <property type="entry name" value="Impact_N_sf"/>
</dbReference>
<dbReference type="PANTHER" id="PTHR16301:SF25">
    <property type="entry name" value="PROTEIN IMPACT"/>
    <property type="match status" value="1"/>
</dbReference>
<dbReference type="InParanoid" id="A8N5S1"/>
<dbReference type="GO" id="GO:0140469">
    <property type="term" value="P:GCN2-mediated signaling"/>
    <property type="evidence" value="ECO:0007669"/>
    <property type="project" value="TreeGrafter"/>
</dbReference>
<dbReference type="AlphaFoldDB" id="A8N5S1"/>
<dbReference type="GeneID" id="6006653"/>
<dbReference type="RefSeq" id="XP_001830216.1">
    <property type="nucleotide sequence ID" value="XM_001830164.1"/>
</dbReference>
<sequence length="252" mass="27890">MQGTLDSFISSKKQLTGPVFTSQEIRDRGSLFVANIYHATTPQEAKARVEQMKRVVHSAKPAAHEISAWRCMVLKPGKSGLNGPEDFELQAGSRDDGESWAGAKVLAVMERLSILDAVVIVSRWWGGTLLGPARFTHIETCALEVCRLFKDKEELAELQALLESLDDLLADLRQEYGLLSKLPSTEPSTPTSSQIDSASTVRKKSNYSGMDAQKLKRLIRAREGSITSVKALIAKRQKQLPEEQEDEQTPPQ</sequence>
<evidence type="ECO:0000313" key="5">
    <source>
        <dbReference type="EMBL" id="EAU91587.1"/>
    </source>
</evidence>
<keyword evidence="2" id="KW-0175">Coiled coil</keyword>
<dbReference type="GO" id="GO:0006446">
    <property type="term" value="P:regulation of translational initiation"/>
    <property type="evidence" value="ECO:0007669"/>
    <property type="project" value="TreeGrafter"/>
</dbReference>